<accession>A0A0C1ZA91</accession>
<evidence type="ECO:0000313" key="2">
    <source>
        <dbReference type="Proteomes" id="UP000031586"/>
    </source>
</evidence>
<dbReference type="PATRIC" id="fig|1229493.5.peg.906"/>
<proteinExistence type="predicted"/>
<dbReference type="RefSeq" id="WP_020194266.1">
    <property type="nucleotide sequence ID" value="NZ_BAOH01000005.1"/>
</dbReference>
<organism evidence="1 2">
    <name type="scientific">Vibrio owensii CAIM 1854 = LMG 25443</name>
    <dbReference type="NCBI Taxonomy" id="1229493"/>
    <lineage>
        <taxon>Bacteria</taxon>
        <taxon>Pseudomonadati</taxon>
        <taxon>Pseudomonadota</taxon>
        <taxon>Gammaproteobacteria</taxon>
        <taxon>Vibrionales</taxon>
        <taxon>Vibrionaceae</taxon>
        <taxon>Vibrio</taxon>
    </lineage>
</organism>
<dbReference type="AlphaFoldDB" id="A0A0C1ZA91"/>
<name>A0A0C1ZA91_9VIBR</name>
<dbReference type="EMBL" id="JPRD01000015">
    <property type="protein sequence ID" value="KIF53094.1"/>
    <property type="molecule type" value="Genomic_DNA"/>
</dbReference>
<reference evidence="1 2" key="1">
    <citation type="submission" date="2014-07" db="EMBL/GenBank/DDBJ databases">
        <title>Unique and conserved regions in Vibrio harveyi and related species in comparison with the shrimp pathogen Vibrio harveyi CAIM 1792.</title>
        <authorList>
            <person name="Espinoza-Valles I."/>
            <person name="Vora G."/>
            <person name="Leekitcharoenphon P."/>
            <person name="Ussery D."/>
            <person name="Hoj L."/>
            <person name="Gomez-Gil B."/>
        </authorList>
    </citation>
    <scope>NUCLEOTIDE SEQUENCE [LARGE SCALE GENOMIC DNA]</scope>
    <source>
        <strain evidence="2">CAIM 1854 / LMG 25443</strain>
    </source>
</reference>
<comment type="caution">
    <text evidence="1">The sequence shown here is derived from an EMBL/GenBank/DDBJ whole genome shotgun (WGS) entry which is preliminary data.</text>
</comment>
<dbReference type="Proteomes" id="UP000031586">
    <property type="component" value="Unassembled WGS sequence"/>
</dbReference>
<sequence>MKTLTDSEREGLIYSLGEYGDLSHVANWDEIQGKLKAEAPELAKAIENKVRADEQLKEALERFTNN</sequence>
<protein>
    <submittedName>
        <fullName evidence="1">Uncharacterized protein</fullName>
    </submittedName>
</protein>
<evidence type="ECO:0000313" key="1">
    <source>
        <dbReference type="EMBL" id="KIF53094.1"/>
    </source>
</evidence>
<gene>
    <name evidence="1" type="ORF">H735_09115</name>
</gene>